<accession>A0A485KBT0</accession>
<proteinExistence type="predicted"/>
<reference evidence="2 3" key="1">
    <citation type="submission" date="2019-03" db="EMBL/GenBank/DDBJ databases">
        <authorList>
            <person name="Gaulin E."/>
            <person name="Dumas B."/>
        </authorList>
    </citation>
    <scope>NUCLEOTIDE SEQUENCE [LARGE SCALE GENOMIC DNA]</scope>
    <source>
        <strain evidence="2">CBS 568.67</strain>
    </source>
</reference>
<name>A0A485KBT0_9STRA</name>
<protein>
    <submittedName>
        <fullName evidence="2">Aste57867_2656 protein</fullName>
    </submittedName>
</protein>
<evidence type="ECO:0000313" key="3">
    <source>
        <dbReference type="Proteomes" id="UP000332933"/>
    </source>
</evidence>
<dbReference type="Proteomes" id="UP000332933">
    <property type="component" value="Unassembled WGS sequence"/>
</dbReference>
<sequence>MEEHTKSPPPLQASVDDARRARRRFRSKINQRKYRALATSSQQQLDEDVAVLVATTARLESHREALERGLWCHAEELSILEYFRVMGSGYTHSARQETFLEHFLSPDILCLDKTGRGAVSAAWDAYNTYFASYEVTCERLNPLYASSDFVVVEAIVVGKLQASQSTIQHIFPHLLHRADLLVKMINRDLELSVRVVFTFNASKVLVRLESHPNVVGALLHQFGDLGDVVAVIQTMGMRPNGTLVSQSTQIQE</sequence>
<evidence type="ECO:0000313" key="2">
    <source>
        <dbReference type="EMBL" id="VFT79850.1"/>
    </source>
</evidence>
<keyword evidence="3" id="KW-1185">Reference proteome</keyword>
<dbReference type="OrthoDB" id="96557at2759"/>
<reference evidence="1" key="2">
    <citation type="submission" date="2019-06" db="EMBL/GenBank/DDBJ databases">
        <title>Genomics analysis of Aphanomyces spp. identifies a new class of oomycete effector associated with host adaptation.</title>
        <authorList>
            <person name="Gaulin E."/>
        </authorList>
    </citation>
    <scope>NUCLEOTIDE SEQUENCE</scope>
    <source>
        <strain evidence="1">CBS 578.67</strain>
    </source>
</reference>
<evidence type="ECO:0000313" key="1">
    <source>
        <dbReference type="EMBL" id="KAF0716807.1"/>
    </source>
</evidence>
<dbReference type="EMBL" id="CAADRA010000349">
    <property type="protein sequence ID" value="VFT79850.1"/>
    <property type="molecule type" value="Genomic_DNA"/>
</dbReference>
<dbReference type="AlphaFoldDB" id="A0A485KBT0"/>
<gene>
    <name evidence="2" type="primary">Aste57867_2656</name>
    <name evidence="1" type="ORF">As57867_002649</name>
    <name evidence="2" type="ORF">ASTE57867_2656</name>
</gene>
<dbReference type="EMBL" id="VJMH01000349">
    <property type="protein sequence ID" value="KAF0716807.1"/>
    <property type="molecule type" value="Genomic_DNA"/>
</dbReference>
<organism evidence="2 3">
    <name type="scientific">Aphanomyces stellatus</name>
    <dbReference type="NCBI Taxonomy" id="120398"/>
    <lineage>
        <taxon>Eukaryota</taxon>
        <taxon>Sar</taxon>
        <taxon>Stramenopiles</taxon>
        <taxon>Oomycota</taxon>
        <taxon>Saprolegniomycetes</taxon>
        <taxon>Saprolegniales</taxon>
        <taxon>Verrucalvaceae</taxon>
        <taxon>Aphanomyces</taxon>
    </lineage>
</organism>